<keyword evidence="4" id="KW-0862">Zinc</keyword>
<dbReference type="EMBL" id="JAWDGP010002226">
    <property type="protein sequence ID" value="KAK3784629.1"/>
    <property type="molecule type" value="Genomic_DNA"/>
</dbReference>
<dbReference type="InterPro" id="IPR036236">
    <property type="entry name" value="Znf_C2H2_sf"/>
</dbReference>
<dbReference type="PROSITE" id="PS50157">
    <property type="entry name" value="ZINC_FINGER_C2H2_2"/>
    <property type="match status" value="6"/>
</dbReference>
<evidence type="ECO:0000256" key="1">
    <source>
        <dbReference type="ARBA" id="ARBA00022723"/>
    </source>
</evidence>
<keyword evidence="3 5" id="KW-0863">Zinc-finger</keyword>
<dbReference type="AlphaFoldDB" id="A0AAE1AB41"/>
<evidence type="ECO:0000256" key="2">
    <source>
        <dbReference type="ARBA" id="ARBA00022737"/>
    </source>
</evidence>
<evidence type="ECO:0000256" key="3">
    <source>
        <dbReference type="ARBA" id="ARBA00022771"/>
    </source>
</evidence>
<proteinExistence type="predicted"/>
<evidence type="ECO:0000259" key="7">
    <source>
        <dbReference type="PROSITE" id="PS50157"/>
    </source>
</evidence>
<organism evidence="8 9">
    <name type="scientific">Elysia crispata</name>
    <name type="common">lettuce slug</name>
    <dbReference type="NCBI Taxonomy" id="231223"/>
    <lineage>
        <taxon>Eukaryota</taxon>
        <taxon>Metazoa</taxon>
        <taxon>Spiralia</taxon>
        <taxon>Lophotrochozoa</taxon>
        <taxon>Mollusca</taxon>
        <taxon>Gastropoda</taxon>
        <taxon>Heterobranchia</taxon>
        <taxon>Euthyneura</taxon>
        <taxon>Panpulmonata</taxon>
        <taxon>Sacoglossa</taxon>
        <taxon>Placobranchoidea</taxon>
        <taxon>Plakobranchidae</taxon>
        <taxon>Elysia</taxon>
    </lineage>
</organism>
<feature type="compositionally biased region" description="Acidic residues" evidence="6">
    <location>
        <begin position="141"/>
        <end position="152"/>
    </location>
</feature>
<evidence type="ECO:0000313" key="8">
    <source>
        <dbReference type="EMBL" id="KAK3784629.1"/>
    </source>
</evidence>
<dbReference type="PANTHER" id="PTHR24379">
    <property type="entry name" value="KRAB AND ZINC FINGER DOMAIN-CONTAINING"/>
    <property type="match status" value="1"/>
</dbReference>
<sequence length="699" mass="80396">MQNLELNSDCDEVTASGAFGYVLLYLDDKPSMRWRFDKTMKLKLVWEKAGHSSKIQEIKSAYSFQKHGQPCFLAKDINLEAQEKYAEVALSSFEDKSAVIQGSILTSTHSVAPHERPITLTDTQKVSTETTYTLSNHHDNDEDFDMISESESDTGSKSENVPESIPSKLLCKCCSKIESNSEEEQNAHCVCEKLVESKNELTEHLKMIHNSEHKNENANWMDSKTPALSTQVHGERSSDSYRYSFELKKETQNFTMDSSKAEKITLVEENQQKFNVNKKGSSSKNISKRTFSEAEKQLSCKSRPKDRQGAKTCELCKTQYFKMTEHFETPSKKLECPSCHCFFQSQAHLIVHQDLYHNVGNIEAEETSDSSKTNFSRFSRANITDTGKDVSWSKKFHPCPICGIKLQNCHLVNHIKNMHTKESVFICCTCKKTLSNITMLKEHIDAHLGIETKKGKWHCSLCPAIFTCQSDFHRHSYTHRTFCIFCNKDFGFIKLLKQHYQQEHWDQLLRCRVCGHRVATKRQLWNHERHHKYKKPLPCHICGKSYRYMKAHLALHEENGDKTKGDSNSALINNGGTVANSKKYLCSMCPWTFPTEGWLVRHMTTIHKQDMGLKCPQCPKQFGSRTQLTAHIKRHVHKSEKKFVCSVCGKVCTENETLKLHMRIHALEKYLRCSICDQGFNYKVTLKTHMKSKHGIDMI</sequence>
<dbReference type="PROSITE" id="PS00028">
    <property type="entry name" value="ZINC_FINGER_C2H2_1"/>
    <property type="match status" value="9"/>
</dbReference>
<feature type="domain" description="C2H2-type" evidence="7">
    <location>
        <begin position="425"/>
        <end position="452"/>
    </location>
</feature>
<dbReference type="SMART" id="SM00355">
    <property type="entry name" value="ZnF_C2H2"/>
    <property type="match status" value="12"/>
</dbReference>
<dbReference type="Gene3D" id="3.30.160.60">
    <property type="entry name" value="Classic Zinc Finger"/>
    <property type="match status" value="5"/>
</dbReference>
<feature type="domain" description="C2H2-type" evidence="7">
    <location>
        <begin position="671"/>
        <end position="694"/>
    </location>
</feature>
<keyword evidence="2" id="KW-0677">Repeat</keyword>
<name>A0AAE1AB41_9GAST</name>
<accession>A0AAE1AB41</accession>
<dbReference type="Pfam" id="PF00096">
    <property type="entry name" value="zf-C2H2"/>
    <property type="match status" value="4"/>
</dbReference>
<protein>
    <recommendedName>
        <fullName evidence="7">C2H2-type domain-containing protein</fullName>
    </recommendedName>
</protein>
<feature type="domain" description="C2H2-type" evidence="7">
    <location>
        <begin position="509"/>
        <end position="536"/>
    </location>
</feature>
<dbReference type="SUPFAM" id="SSF57667">
    <property type="entry name" value="beta-beta-alpha zinc fingers"/>
    <property type="match status" value="4"/>
</dbReference>
<keyword evidence="9" id="KW-1185">Reference proteome</keyword>
<gene>
    <name evidence="8" type="ORF">RRG08_003437</name>
</gene>
<dbReference type="GO" id="GO:0008270">
    <property type="term" value="F:zinc ion binding"/>
    <property type="evidence" value="ECO:0007669"/>
    <property type="project" value="UniProtKB-KW"/>
</dbReference>
<feature type="domain" description="C2H2-type" evidence="7">
    <location>
        <begin position="613"/>
        <end position="642"/>
    </location>
</feature>
<evidence type="ECO:0000256" key="4">
    <source>
        <dbReference type="ARBA" id="ARBA00022833"/>
    </source>
</evidence>
<dbReference type="FunFam" id="3.30.160.60:FF:000100">
    <property type="entry name" value="Zinc finger 45-like"/>
    <property type="match status" value="1"/>
</dbReference>
<feature type="domain" description="C2H2-type" evidence="7">
    <location>
        <begin position="584"/>
        <end position="612"/>
    </location>
</feature>
<dbReference type="PANTHER" id="PTHR24379:SF127">
    <property type="entry name" value="BLOODY FINGERS-RELATED"/>
    <property type="match status" value="1"/>
</dbReference>
<dbReference type="Proteomes" id="UP001283361">
    <property type="component" value="Unassembled WGS sequence"/>
</dbReference>
<reference evidence="8" key="1">
    <citation type="journal article" date="2023" name="G3 (Bethesda)">
        <title>A reference genome for the long-term kleptoplast-retaining sea slug Elysia crispata morphotype clarki.</title>
        <authorList>
            <person name="Eastman K.E."/>
            <person name="Pendleton A.L."/>
            <person name="Shaikh M.A."/>
            <person name="Suttiyut T."/>
            <person name="Ogas R."/>
            <person name="Tomko P."/>
            <person name="Gavelis G."/>
            <person name="Widhalm J.R."/>
            <person name="Wisecaver J.H."/>
        </authorList>
    </citation>
    <scope>NUCLEOTIDE SEQUENCE</scope>
    <source>
        <strain evidence="8">ECLA1</strain>
    </source>
</reference>
<evidence type="ECO:0000256" key="5">
    <source>
        <dbReference type="PROSITE-ProRule" id="PRU00042"/>
    </source>
</evidence>
<feature type="region of interest" description="Disordered" evidence="6">
    <location>
        <begin position="134"/>
        <end position="161"/>
    </location>
</feature>
<keyword evidence="1" id="KW-0479">Metal-binding</keyword>
<dbReference type="InterPro" id="IPR013087">
    <property type="entry name" value="Znf_C2H2_type"/>
</dbReference>
<evidence type="ECO:0000313" key="9">
    <source>
        <dbReference type="Proteomes" id="UP001283361"/>
    </source>
</evidence>
<comment type="caution">
    <text evidence="8">The sequence shown here is derived from an EMBL/GenBank/DDBJ whole genome shotgun (WGS) entry which is preliminary data.</text>
</comment>
<feature type="domain" description="C2H2-type" evidence="7">
    <location>
        <begin position="643"/>
        <end position="670"/>
    </location>
</feature>
<evidence type="ECO:0000256" key="6">
    <source>
        <dbReference type="SAM" id="MobiDB-lite"/>
    </source>
</evidence>